<evidence type="ECO:0000313" key="2">
    <source>
        <dbReference type="EMBL" id="KAA8523803.1"/>
    </source>
</evidence>
<dbReference type="EMBL" id="CM018047">
    <property type="protein sequence ID" value="KAA8523803.1"/>
    <property type="molecule type" value="Genomic_DNA"/>
</dbReference>
<dbReference type="PANTHER" id="PTHR32444:SF118">
    <property type="entry name" value="OS09G0551150 PROTEIN"/>
    <property type="match status" value="1"/>
</dbReference>
<keyword evidence="3" id="KW-1185">Reference proteome</keyword>
<dbReference type="InterPro" id="IPR003609">
    <property type="entry name" value="Pan_app"/>
</dbReference>
<protein>
    <recommendedName>
        <fullName evidence="1">Apple domain-containing protein</fullName>
    </recommendedName>
</protein>
<dbReference type="OrthoDB" id="1933550at2759"/>
<organism evidence="2 3">
    <name type="scientific">Nyssa sinensis</name>
    <dbReference type="NCBI Taxonomy" id="561372"/>
    <lineage>
        <taxon>Eukaryota</taxon>
        <taxon>Viridiplantae</taxon>
        <taxon>Streptophyta</taxon>
        <taxon>Embryophyta</taxon>
        <taxon>Tracheophyta</taxon>
        <taxon>Spermatophyta</taxon>
        <taxon>Magnoliopsida</taxon>
        <taxon>eudicotyledons</taxon>
        <taxon>Gunneridae</taxon>
        <taxon>Pentapetalae</taxon>
        <taxon>asterids</taxon>
        <taxon>Cornales</taxon>
        <taxon>Nyssaceae</taxon>
        <taxon>Nyssa</taxon>
    </lineage>
</organism>
<dbReference type="AlphaFoldDB" id="A0A5J4ZY96"/>
<dbReference type="Proteomes" id="UP000325577">
    <property type="component" value="Linkage Group LG4"/>
</dbReference>
<evidence type="ECO:0000313" key="3">
    <source>
        <dbReference type="Proteomes" id="UP000325577"/>
    </source>
</evidence>
<dbReference type="Gene3D" id="3.30.200.20">
    <property type="entry name" value="Phosphorylase Kinase, domain 1"/>
    <property type="match status" value="1"/>
</dbReference>
<name>A0A5J4ZY96_9ASTE</name>
<dbReference type="PANTHER" id="PTHR32444">
    <property type="entry name" value="BULB-TYPE LECTIN DOMAIN-CONTAINING PROTEIN"/>
    <property type="match status" value="1"/>
</dbReference>
<dbReference type="SUPFAM" id="SSF56112">
    <property type="entry name" value="Protein kinase-like (PK-like)"/>
    <property type="match status" value="1"/>
</dbReference>
<reference evidence="2 3" key="1">
    <citation type="submission" date="2019-09" db="EMBL/GenBank/DDBJ databases">
        <title>A chromosome-level genome assembly of the Chinese tupelo Nyssa sinensis.</title>
        <authorList>
            <person name="Yang X."/>
            <person name="Kang M."/>
            <person name="Yang Y."/>
            <person name="Xiong H."/>
            <person name="Wang M."/>
            <person name="Zhang Z."/>
            <person name="Wang Z."/>
            <person name="Wu H."/>
            <person name="Ma T."/>
            <person name="Liu J."/>
            <person name="Xi Z."/>
        </authorList>
    </citation>
    <scope>NUCLEOTIDE SEQUENCE [LARGE SCALE GENOMIC DNA]</scope>
    <source>
        <strain evidence="2">J267</strain>
        <tissue evidence="2">Leaf</tissue>
    </source>
</reference>
<evidence type="ECO:0000259" key="1">
    <source>
        <dbReference type="Pfam" id="PF08276"/>
    </source>
</evidence>
<sequence>MLSSDLLELTPLLQINPSPMLVLLKGSEKKYRTGLWNGLVFSGAIVRSSLVYTPTFVSNTDELYFMWSSEWTIMSSTPSDQCEDYGRYGANGICKINEGRISYANSDIRGRGSGCLIWFGDLIDIREIISGDSKQDIYIRMPASELRQETDKDEIELPFFDMVTIATATKNFSCTNMIGEGGFGPVYKVK</sequence>
<feature type="domain" description="Apple" evidence="1">
    <location>
        <begin position="102"/>
        <end position="125"/>
    </location>
</feature>
<dbReference type="InterPro" id="IPR011009">
    <property type="entry name" value="Kinase-like_dom_sf"/>
</dbReference>
<proteinExistence type="predicted"/>
<accession>A0A5J4ZY96</accession>
<gene>
    <name evidence="2" type="ORF">F0562_010226</name>
</gene>
<dbReference type="Pfam" id="PF08276">
    <property type="entry name" value="PAN_2"/>
    <property type="match status" value="1"/>
</dbReference>